<evidence type="ECO:0000313" key="2">
    <source>
        <dbReference type="Proteomes" id="UP000198517"/>
    </source>
</evidence>
<dbReference type="Proteomes" id="UP000198517">
    <property type="component" value="Unassembled WGS sequence"/>
</dbReference>
<dbReference type="STRING" id="1071918.SAMN05421544_105106"/>
<dbReference type="RefSeq" id="WP_092736273.1">
    <property type="nucleotide sequence ID" value="NZ_FNAS01000005.1"/>
</dbReference>
<name>A0A1G7BBU6_9FLAO</name>
<dbReference type="EMBL" id="FNAS01000005">
    <property type="protein sequence ID" value="SDE24493.1"/>
    <property type="molecule type" value="Genomic_DNA"/>
</dbReference>
<proteinExistence type="predicted"/>
<organism evidence="1 2">
    <name type="scientific">Riemerella columbipharyngis</name>
    <dbReference type="NCBI Taxonomy" id="1071918"/>
    <lineage>
        <taxon>Bacteria</taxon>
        <taxon>Pseudomonadati</taxon>
        <taxon>Bacteroidota</taxon>
        <taxon>Flavobacteriia</taxon>
        <taxon>Flavobacteriales</taxon>
        <taxon>Weeksellaceae</taxon>
        <taxon>Riemerella</taxon>
    </lineage>
</organism>
<keyword evidence="2" id="KW-1185">Reference proteome</keyword>
<protein>
    <submittedName>
        <fullName evidence="1">Uncharacterized protein</fullName>
    </submittedName>
</protein>
<sequence>MTKDGVYKITAQERRSCMLTISKDGLMLSTGSIELLSDIEKDLVVNDDSKVIKNNNYSCE</sequence>
<gene>
    <name evidence="1" type="ORF">SAMN05421544_105106</name>
</gene>
<accession>A0A1G7BBU6</accession>
<dbReference type="AlphaFoldDB" id="A0A1G7BBU6"/>
<reference evidence="1 2" key="1">
    <citation type="submission" date="2016-10" db="EMBL/GenBank/DDBJ databases">
        <authorList>
            <person name="de Groot N.N."/>
        </authorList>
    </citation>
    <scope>NUCLEOTIDE SEQUENCE [LARGE SCALE GENOMIC DNA]</scope>
    <source>
        <strain evidence="1 2">DSM 24015</strain>
    </source>
</reference>
<evidence type="ECO:0000313" key="1">
    <source>
        <dbReference type="EMBL" id="SDE24493.1"/>
    </source>
</evidence>